<protein>
    <submittedName>
        <fullName evidence="5">Uncharacterized protein</fullName>
    </submittedName>
</protein>
<keyword evidence="4" id="KW-1185">Reference proteome</keyword>
<feature type="chain" id="PRO_5037778335" evidence="3">
    <location>
        <begin position="16"/>
        <end position="229"/>
    </location>
</feature>
<keyword evidence="2" id="KW-0472">Membrane</keyword>
<accession>A0A914H4W4</accession>
<evidence type="ECO:0000313" key="5">
    <source>
        <dbReference type="WBParaSite" id="Gr19_v10_g14011.t1"/>
    </source>
</evidence>
<evidence type="ECO:0000313" key="4">
    <source>
        <dbReference type="Proteomes" id="UP000887572"/>
    </source>
</evidence>
<dbReference type="Proteomes" id="UP000887572">
    <property type="component" value="Unplaced"/>
</dbReference>
<evidence type="ECO:0000256" key="1">
    <source>
        <dbReference type="SAM" id="MobiDB-lite"/>
    </source>
</evidence>
<feature type="signal peptide" evidence="3">
    <location>
        <begin position="1"/>
        <end position="15"/>
    </location>
</feature>
<name>A0A914H4W4_GLORO</name>
<keyword evidence="3" id="KW-0732">Signal</keyword>
<proteinExistence type="predicted"/>
<keyword evidence="2" id="KW-1133">Transmembrane helix</keyword>
<dbReference type="AlphaFoldDB" id="A0A914H4W4"/>
<reference evidence="5" key="1">
    <citation type="submission" date="2022-11" db="UniProtKB">
        <authorList>
            <consortium name="WormBaseParasite"/>
        </authorList>
    </citation>
    <scope>IDENTIFICATION</scope>
</reference>
<dbReference type="WBParaSite" id="Gr19_v10_g14011.t1">
    <property type="protein sequence ID" value="Gr19_v10_g14011.t1"/>
    <property type="gene ID" value="Gr19_v10_g14011"/>
</dbReference>
<evidence type="ECO:0000256" key="3">
    <source>
        <dbReference type="SAM" id="SignalP"/>
    </source>
</evidence>
<feature type="compositionally biased region" description="Polar residues" evidence="1">
    <location>
        <begin position="186"/>
        <end position="196"/>
    </location>
</feature>
<organism evidence="4 5">
    <name type="scientific">Globodera rostochiensis</name>
    <name type="common">Golden nematode worm</name>
    <name type="synonym">Heterodera rostochiensis</name>
    <dbReference type="NCBI Taxonomy" id="31243"/>
    <lineage>
        <taxon>Eukaryota</taxon>
        <taxon>Metazoa</taxon>
        <taxon>Ecdysozoa</taxon>
        <taxon>Nematoda</taxon>
        <taxon>Chromadorea</taxon>
        <taxon>Rhabditida</taxon>
        <taxon>Tylenchina</taxon>
        <taxon>Tylenchomorpha</taxon>
        <taxon>Tylenchoidea</taxon>
        <taxon>Heteroderidae</taxon>
        <taxon>Heteroderinae</taxon>
        <taxon>Globodera</taxon>
    </lineage>
</organism>
<evidence type="ECO:0000256" key="2">
    <source>
        <dbReference type="SAM" id="Phobius"/>
    </source>
</evidence>
<feature type="region of interest" description="Disordered" evidence="1">
    <location>
        <begin position="158"/>
        <end position="214"/>
    </location>
</feature>
<keyword evidence="2" id="KW-0812">Transmembrane</keyword>
<feature type="transmembrane region" description="Helical" evidence="2">
    <location>
        <begin position="135"/>
        <end position="156"/>
    </location>
</feature>
<sequence length="229" mass="25677">MAFVFILMLSAMLEAQNKNDTFYDLICGNKSAVRYPCIFISPCAEMPASTCQHRPLPSTPRNGTGEEEEKLQEFTIAWLRQQPYINWRIGRKRALKQPNRYAQQRYLVAEAAAAPTIDDDDDDDYMFENGKMQFFFIQFFVLLILAVALCSGGNCFGKKDPKRSNSGGGHRPSTSGGTSGGASSGYKQSGSTNEGTKLQKRMLEPHGRAPSYKQFDSKKSLEWIPEGYR</sequence>